<sequence>MCDTAAWVAASQKLFSDITFLEAYHRTGRCLNIAMTRADRDGEVKARSTPGPYLEVLFAALSVCSYPDATLLGGRQAGGTSRVSPQEEFTPPIGACLLLSFGSISPPNAPETPYYHDGSLSGDIPLKSLASSYCGPLYSIVSQVISVRPAADVAGEPPRISVLRNSRSWGSRKAHGSSSSLAGTELFGDCEFGVGVQVSWRGAGGQWRGGFVLSGLERFLLRLIALLNVSPTLRGINAGALALQPYTGDVTVCPRRLYWRHIKLMNDQSFADVKWFAHSQRWNLFFAVGGSRRRRPARWCCAVSAATGCELKRP</sequence>
<dbReference type="Proteomes" id="UP000515125">
    <property type="component" value="Unplaced"/>
</dbReference>
<protein>
    <submittedName>
        <fullName evidence="2">Uncharacterized protein LOC34619158</fullName>
    </submittedName>
</protein>
<evidence type="ECO:0000313" key="2">
    <source>
        <dbReference type="RefSeq" id="XP_026192541.1"/>
    </source>
</evidence>
<keyword evidence="1" id="KW-1185">Reference proteome</keyword>
<dbReference type="AlphaFoldDB" id="A0A6P6RXC1"/>
<proteinExistence type="predicted"/>
<dbReference type="OrthoDB" id="10049244at2759"/>
<dbReference type="GeneID" id="34619158"/>
<reference evidence="2" key="1">
    <citation type="submission" date="2025-08" db="UniProtKB">
        <authorList>
            <consortium name="RefSeq"/>
        </authorList>
    </citation>
    <scope>IDENTIFICATION</scope>
</reference>
<evidence type="ECO:0000313" key="1">
    <source>
        <dbReference type="Proteomes" id="UP000515125"/>
    </source>
</evidence>
<accession>A0A6P6RXC1</accession>
<dbReference type="RefSeq" id="XP_026192541.1">
    <property type="nucleotide sequence ID" value="XM_026336756.1"/>
</dbReference>
<gene>
    <name evidence="2" type="primary">LOC34619158</name>
</gene>
<organism evidence="1 2">
    <name type="scientific">Cyclospora cayetanensis</name>
    <dbReference type="NCBI Taxonomy" id="88456"/>
    <lineage>
        <taxon>Eukaryota</taxon>
        <taxon>Sar</taxon>
        <taxon>Alveolata</taxon>
        <taxon>Apicomplexa</taxon>
        <taxon>Conoidasida</taxon>
        <taxon>Coccidia</taxon>
        <taxon>Eucoccidiorida</taxon>
        <taxon>Eimeriorina</taxon>
        <taxon>Eimeriidae</taxon>
        <taxon>Cyclospora</taxon>
    </lineage>
</organism>
<name>A0A6P6RXC1_9EIME</name>